<dbReference type="PATRIC" id="fig|1245469.3.peg.1382"/>
<gene>
    <name evidence="3" type="ORF">S58_13480</name>
</gene>
<evidence type="ECO:0000256" key="2">
    <source>
        <dbReference type="SAM" id="SignalP"/>
    </source>
</evidence>
<name>M4Z3F7_9BRAD</name>
<dbReference type="eggNOG" id="ENOG5033B3H">
    <property type="taxonomic scope" value="Bacteria"/>
</dbReference>
<accession>M4Z3F7</accession>
<feature type="signal peptide" evidence="2">
    <location>
        <begin position="1"/>
        <end position="28"/>
    </location>
</feature>
<keyword evidence="2" id="KW-0732">Signal</keyword>
<feature type="region of interest" description="Disordered" evidence="1">
    <location>
        <begin position="69"/>
        <end position="117"/>
    </location>
</feature>
<organism evidence="3 4">
    <name type="scientific">Bradyrhizobium oligotrophicum S58</name>
    <dbReference type="NCBI Taxonomy" id="1245469"/>
    <lineage>
        <taxon>Bacteria</taxon>
        <taxon>Pseudomonadati</taxon>
        <taxon>Pseudomonadota</taxon>
        <taxon>Alphaproteobacteria</taxon>
        <taxon>Hyphomicrobiales</taxon>
        <taxon>Nitrobacteraceae</taxon>
        <taxon>Bradyrhizobium</taxon>
    </lineage>
</organism>
<dbReference type="GeneID" id="301815302"/>
<feature type="chain" id="PRO_5004061528" evidence="2">
    <location>
        <begin position="29"/>
        <end position="117"/>
    </location>
</feature>
<dbReference type="OrthoDB" id="8245037at2"/>
<dbReference type="EMBL" id="AP012603">
    <property type="protein sequence ID" value="BAM87357.1"/>
    <property type="molecule type" value="Genomic_DNA"/>
</dbReference>
<dbReference type="KEGG" id="aol:S58_13480"/>
<dbReference type="Proteomes" id="UP000011841">
    <property type="component" value="Chromosome"/>
</dbReference>
<proteinExistence type="predicted"/>
<dbReference type="AlphaFoldDB" id="M4Z3F7"/>
<dbReference type="HOGENOM" id="CLU_145244_0_0_5"/>
<protein>
    <submittedName>
        <fullName evidence="3">Uncharacterized protein</fullName>
    </submittedName>
</protein>
<reference evidence="3 4" key="1">
    <citation type="journal article" date="2013" name="Appl. Environ. Microbiol.">
        <title>Genome analysis suggests that the soil oligotrophic bacterium Agromonas oligotrophica (Bradyrhizobium oligotrophicum) is a nitrogen-fixing symbiont of Aeschynomene indica.</title>
        <authorList>
            <person name="Okubo T."/>
            <person name="Fukushima S."/>
            <person name="Itakura M."/>
            <person name="Oshima K."/>
            <person name="Longtonglang A."/>
            <person name="Teaumroong N."/>
            <person name="Mitsui H."/>
            <person name="Hattori M."/>
            <person name="Hattori R."/>
            <person name="Hattori T."/>
            <person name="Minamisawa K."/>
        </authorList>
    </citation>
    <scope>NUCLEOTIDE SEQUENCE [LARGE SCALE GENOMIC DNA]</scope>
    <source>
        <strain evidence="3 4">S58</strain>
    </source>
</reference>
<sequence length="117" mass="12499">MRGMDLNPCIAAVLIVTAALLAPVAARAYTAEQEQACTSDAFRLCSSDIPDVDRVTACMVRRKAELSPPCRAQFGPEPRRAASSGRAQRPMSIRPASKTPVTARAAKTKKSTRPDAT</sequence>
<keyword evidence="4" id="KW-1185">Reference proteome</keyword>
<dbReference type="RefSeq" id="WP_015664488.1">
    <property type="nucleotide sequence ID" value="NC_020453.1"/>
</dbReference>
<evidence type="ECO:0000313" key="3">
    <source>
        <dbReference type="EMBL" id="BAM87357.1"/>
    </source>
</evidence>
<evidence type="ECO:0000256" key="1">
    <source>
        <dbReference type="SAM" id="MobiDB-lite"/>
    </source>
</evidence>
<evidence type="ECO:0000313" key="4">
    <source>
        <dbReference type="Proteomes" id="UP000011841"/>
    </source>
</evidence>